<dbReference type="SMART" id="SM00382">
    <property type="entry name" value="AAA"/>
    <property type="match status" value="1"/>
</dbReference>
<dbReference type="Proteomes" id="UP001334248">
    <property type="component" value="Unassembled WGS sequence"/>
</dbReference>
<evidence type="ECO:0000256" key="5">
    <source>
        <dbReference type="ARBA" id="ARBA00022792"/>
    </source>
</evidence>
<evidence type="ECO:0000256" key="10">
    <source>
        <dbReference type="ARBA" id="ARBA00023136"/>
    </source>
</evidence>
<reference evidence="16 17" key="1">
    <citation type="journal article" date="2023" name="Res Sq">
        <title>Genomic and morphological characterization of Knufia obscura isolated from the Mars 2020 spacecraft assembly facility.</title>
        <authorList>
            <person name="Chander A.M."/>
            <person name="Teixeira M.M."/>
            <person name="Singh N.K."/>
            <person name="Williams M.P."/>
            <person name="Parker C.W."/>
            <person name="Leo P."/>
            <person name="Stajich J.E."/>
            <person name="Torok T."/>
            <person name="Tighe S."/>
            <person name="Mason C.E."/>
            <person name="Venkateswaran K."/>
        </authorList>
    </citation>
    <scope>NUCLEOTIDE SEQUENCE [LARGE SCALE GENOMIC DNA]</scope>
    <source>
        <strain evidence="16 17">CCFEE 5817</strain>
    </source>
</reference>
<keyword evidence="17" id="KW-1185">Reference proteome</keyword>
<dbReference type="Pfam" id="PF08740">
    <property type="entry name" value="BCS1_N"/>
    <property type="match status" value="1"/>
</dbReference>
<feature type="region of interest" description="Disordered" evidence="13">
    <location>
        <begin position="459"/>
        <end position="544"/>
    </location>
</feature>
<keyword evidence="3" id="KW-0812">Transmembrane</keyword>
<evidence type="ECO:0000256" key="8">
    <source>
        <dbReference type="ARBA" id="ARBA00022989"/>
    </source>
</evidence>
<dbReference type="Gene3D" id="3.40.50.300">
    <property type="entry name" value="P-loop containing nucleotide triphosphate hydrolases"/>
    <property type="match status" value="1"/>
</dbReference>
<feature type="domain" description="BCS1 N-terminal" evidence="15">
    <location>
        <begin position="1"/>
        <end position="178"/>
    </location>
</feature>
<feature type="domain" description="AAA+ ATPase" evidence="14">
    <location>
        <begin position="211"/>
        <end position="360"/>
    </location>
</feature>
<evidence type="ECO:0000256" key="13">
    <source>
        <dbReference type="SAM" id="MobiDB-lite"/>
    </source>
</evidence>
<keyword evidence="8" id="KW-1133">Transmembrane helix</keyword>
<dbReference type="RefSeq" id="XP_064734935.1">
    <property type="nucleotide sequence ID" value="XM_064869438.1"/>
</dbReference>
<evidence type="ECO:0000256" key="3">
    <source>
        <dbReference type="ARBA" id="ARBA00022692"/>
    </source>
</evidence>
<comment type="caution">
    <text evidence="16">The sequence shown here is derived from an EMBL/GenBank/DDBJ whole genome shotgun (WGS) entry which is preliminary data.</text>
</comment>
<evidence type="ECO:0000256" key="4">
    <source>
        <dbReference type="ARBA" id="ARBA00022741"/>
    </source>
</evidence>
<dbReference type="Pfam" id="PF00004">
    <property type="entry name" value="AAA"/>
    <property type="match status" value="1"/>
</dbReference>
<gene>
    <name evidence="16" type="ORF">PMZ80_000989</name>
</gene>
<dbReference type="InterPro" id="IPR003593">
    <property type="entry name" value="AAA+_ATPase"/>
</dbReference>
<feature type="compositionally biased region" description="Basic and acidic residues" evidence="13">
    <location>
        <begin position="459"/>
        <end position="469"/>
    </location>
</feature>
<dbReference type="InterPro" id="IPR057495">
    <property type="entry name" value="AAA_lid_BCS1"/>
</dbReference>
<dbReference type="InterPro" id="IPR014851">
    <property type="entry name" value="BCS1_N"/>
</dbReference>
<comment type="subcellular location">
    <subcellularLocation>
        <location evidence="1">Mitochondrion inner membrane</location>
        <topology evidence="1">Single-pass membrane protein</topology>
    </subcellularLocation>
</comment>
<dbReference type="SUPFAM" id="SSF52540">
    <property type="entry name" value="P-loop containing nucleoside triphosphate hydrolases"/>
    <property type="match status" value="1"/>
</dbReference>
<evidence type="ECO:0000256" key="12">
    <source>
        <dbReference type="RuleBase" id="RU003651"/>
    </source>
</evidence>
<dbReference type="InterPro" id="IPR003959">
    <property type="entry name" value="ATPase_AAA_core"/>
</dbReference>
<proteinExistence type="inferred from homology"/>
<evidence type="ECO:0000256" key="9">
    <source>
        <dbReference type="ARBA" id="ARBA00023128"/>
    </source>
</evidence>
<name>A0ABR0S1X0_9EURO</name>
<keyword evidence="7 12" id="KW-0067">ATP-binding</keyword>
<dbReference type="PROSITE" id="PS00674">
    <property type="entry name" value="AAA"/>
    <property type="match status" value="1"/>
</dbReference>
<evidence type="ECO:0000256" key="1">
    <source>
        <dbReference type="ARBA" id="ARBA00004434"/>
    </source>
</evidence>
<evidence type="ECO:0008006" key="18">
    <source>
        <dbReference type="Google" id="ProtNLM"/>
    </source>
</evidence>
<feature type="region of interest" description="Disordered" evidence="13">
    <location>
        <begin position="279"/>
        <end position="306"/>
    </location>
</feature>
<dbReference type="SMART" id="SM01024">
    <property type="entry name" value="BCS1_N"/>
    <property type="match status" value="1"/>
</dbReference>
<dbReference type="InterPro" id="IPR003960">
    <property type="entry name" value="ATPase_AAA_CS"/>
</dbReference>
<dbReference type="EMBL" id="JAVHJV010000001">
    <property type="protein sequence ID" value="KAK5946845.1"/>
    <property type="molecule type" value="Genomic_DNA"/>
</dbReference>
<dbReference type="Pfam" id="PF25426">
    <property type="entry name" value="AAA_lid_BCS1"/>
    <property type="match status" value="1"/>
</dbReference>
<evidence type="ECO:0000256" key="6">
    <source>
        <dbReference type="ARBA" id="ARBA00022801"/>
    </source>
</evidence>
<evidence type="ECO:0000256" key="7">
    <source>
        <dbReference type="ARBA" id="ARBA00022840"/>
    </source>
</evidence>
<evidence type="ECO:0000259" key="15">
    <source>
        <dbReference type="SMART" id="SM01024"/>
    </source>
</evidence>
<feature type="compositionally biased region" description="Low complexity" evidence="13">
    <location>
        <begin position="295"/>
        <end position="304"/>
    </location>
</feature>
<keyword evidence="9" id="KW-0496">Mitochondrion</keyword>
<evidence type="ECO:0000259" key="14">
    <source>
        <dbReference type="SMART" id="SM00382"/>
    </source>
</evidence>
<keyword evidence="10" id="KW-0472">Membrane</keyword>
<protein>
    <recommendedName>
        <fullName evidence="18">P-loop containing nucleoside triphosphate hydrolase protein</fullName>
    </recommendedName>
</protein>
<dbReference type="InterPro" id="IPR027417">
    <property type="entry name" value="P-loop_NTPase"/>
</dbReference>
<keyword evidence="4 12" id="KW-0547">Nucleotide-binding</keyword>
<keyword evidence="6" id="KW-0378">Hydrolase</keyword>
<feature type="compositionally biased region" description="Low complexity" evidence="13">
    <location>
        <begin position="470"/>
        <end position="483"/>
    </location>
</feature>
<organism evidence="16 17">
    <name type="scientific">Knufia obscura</name>
    <dbReference type="NCBI Taxonomy" id="1635080"/>
    <lineage>
        <taxon>Eukaryota</taxon>
        <taxon>Fungi</taxon>
        <taxon>Dikarya</taxon>
        <taxon>Ascomycota</taxon>
        <taxon>Pezizomycotina</taxon>
        <taxon>Eurotiomycetes</taxon>
        <taxon>Chaetothyriomycetidae</taxon>
        <taxon>Chaetothyriales</taxon>
        <taxon>Trichomeriaceae</taxon>
        <taxon>Knufia</taxon>
    </lineage>
</organism>
<evidence type="ECO:0000256" key="11">
    <source>
        <dbReference type="ARBA" id="ARBA00048778"/>
    </source>
</evidence>
<feature type="compositionally biased region" description="Basic residues" evidence="13">
    <location>
        <begin position="517"/>
        <end position="544"/>
    </location>
</feature>
<dbReference type="InterPro" id="IPR050747">
    <property type="entry name" value="Mitochondrial_chaperone_BCS1"/>
</dbReference>
<evidence type="ECO:0000256" key="2">
    <source>
        <dbReference type="ARBA" id="ARBA00007448"/>
    </source>
</evidence>
<sequence length="544" mass="61710">MEVRSDGDAYQCLMDWIGVHKDLIRTTSFVATINYSGRVMDINPYGDTVSVNNQEDTEEDLTVAAKDFDNYWDERIHRDKARPFAYTPQEGLNYFWYKNRHLITFNRTSNYVSGEKTETVLLTCLGRDPSILKALLLEAQKSYIDQAGQEILIYRNGGRFWREFEAKATRIARPLSTVVLDEAQKQNLITDIRDYLHPLTKKWYQGRGIPYRRSYLLSGPPGTGKTSLCLAIAGEFILPVYVTSLQDPSVTEMKLSNMFAELPPRSLMLLEDIDAAGLSTKARGGPPGTNPNGPPNNENPFGETSGPRGLSLSALLNAIDGIISVEGRILIMTTNHVEQLDPALIRPGRIDHIVHFQLITTDMAEQMFRSFYDTQEIEMSKSQPIKDYVKRKLSSYDYPSSEQELERLAVSFAAKVPPGEFSPAQLQGYLLTHKYRPDKAIRNVNAWVKFERDEKAKKEQEKLRLEQQQKEQIQQQNQQNQKQEGSHDPSSPQASGETVLPSVEDKKPTDQTTTPRRSTRSRSKSVKAKSVRAKSVRAKSRKRA</sequence>
<accession>A0ABR0S1X0</accession>
<dbReference type="GeneID" id="89994438"/>
<keyword evidence="5" id="KW-0999">Mitochondrion inner membrane</keyword>
<dbReference type="PANTHER" id="PTHR23070">
    <property type="entry name" value="BCS1 AAA-TYPE ATPASE"/>
    <property type="match status" value="1"/>
</dbReference>
<evidence type="ECO:0000313" key="17">
    <source>
        <dbReference type="Proteomes" id="UP001334248"/>
    </source>
</evidence>
<comment type="catalytic activity">
    <reaction evidence="11">
        <text>ATP + H2O = ADP + phosphate + H(+)</text>
        <dbReference type="Rhea" id="RHEA:13065"/>
        <dbReference type="ChEBI" id="CHEBI:15377"/>
        <dbReference type="ChEBI" id="CHEBI:15378"/>
        <dbReference type="ChEBI" id="CHEBI:30616"/>
        <dbReference type="ChEBI" id="CHEBI:43474"/>
        <dbReference type="ChEBI" id="CHEBI:456216"/>
    </reaction>
    <physiologicalReaction direction="left-to-right" evidence="11">
        <dbReference type="Rhea" id="RHEA:13066"/>
    </physiologicalReaction>
</comment>
<comment type="similarity">
    <text evidence="2">Belongs to the AAA ATPase family. BCS1 subfamily.</text>
</comment>
<evidence type="ECO:0000313" key="16">
    <source>
        <dbReference type="EMBL" id="KAK5946845.1"/>
    </source>
</evidence>